<dbReference type="Gene3D" id="3.40.50.620">
    <property type="entry name" value="HUPs"/>
    <property type="match status" value="1"/>
</dbReference>
<dbReference type="PANTHER" id="PTHR47125">
    <property type="entry name" value="ADENINE NUCLEOTIDE ALPHA HYDROLASES-LIKE SUPERFAMILY PROTEIN"/>
    <property type="match status" value="1"/>
</dbReference>
<dbReference type="EMBL" id="JAJSOW010000001">
    <property type="protein sequence ID" value="KAI9201709.1"/>
    <property type="molecule type" value="Genomic_DNA"/>
</dbReference>
<sequence>MFPVKKEASLSTRATDTSTMERVVVAVRAEKVISKIALAWALTHVVHPGDGITLLAVFPAEKTGRRFWKFPRLTSDCKSSHVGKLPDRICEISESCSQMVLQFQNQIEVRVRIKVVSGASESVVATEARSNGTNWVVLDKKLKQELKHCLEELQCNIVVMKKSRAKVLRLNLQSLNEDRTPYYSATASPVIDAGMLQGHKIKHSTPVSSPEEPRTSYSSTTHIQDSLLGSDSMTSLFLVYEQNPLLKD</sequence>
<dbReference type="PANTHER" id="PTHR47125:SF2">
    <property type="entry name" value="ADENINE NUCLEOTIDE ALPHA HYDROLASES-LIKE SUPERFAMILY PROTEIN"/>
    <property type="match status" value="1"/>
</dbReference>
<gene>
    <name evidence="2" type="ORF">LWI28_027878</name>
</gene>
<organism evidence="2 3">
    <name type="scientific">Acer negundo</name>
    <name type="common">Box elder</name>
    <dbReference type="NCBI Taxonomy" id="4023"/>
    <lineage>
        <taxon>Eukaryota</taxon>
        <taxon>Viridiplantae</taxon>
        <taxon>Streptophyta</taxon>
        <taxon>Embryophyta</taxon>
        <taxon>Tracheophyta</taxon>
        <taxon>Spermatophyta</taxon>
        <taxon>Magnoliopsida</taxon>
        <taxon>eudicotyledons</taxon>
        <taxon>Gunneridae</taxon>
        <taxon>Pentapetalae</taxon>
        <taxon>rosids</taxon>
        <taxon>malvids</taxon>
        <taxon>Sapindales</taxon>
        <taxon>Sapindaceae</taxon>
        <taxon>Hippocastanoideae</taxon>
        <taxon>Acereae</taxon>
        <taxon>Acer</taxon>
    </lineage>
</organism>
<evidence type="ECO:0000313" key="3">
    <source>
        <dbReference type="Proteomes" id="UP001064489"/>
    </source>
</evidence>
<reference evidence="2" key="2">
    <citation type="submission" date="2023-02" db="EMBL/GenBank/DDBJ databases">
        <authorList>
            <person name="Swenson N.G."/>
            <person name="Wegrzyn J.L."/>
            <person name="Mcevoy S.L."/>
        </authorList>
    </citation>
    <scope>NUCLEOTIDE SEQUENCE</scope>
    <source>
        <strain evidence="2">91603</strain>
        <tissue evidence="2">Leaf</tissue>
    </source>
</reference>
<evidence type="ECO:0008006" key="4">
    <source>
        <dbReference type="Google" id="ProtNLM"/>
    </source>
</evidence>
<comment type="caution">
    <text evidence="2">The sequence shown here is derived from an EMBL/GenBank/DDBJ whole genome shotgun (WGS) entry which is preliminary data.</text>
</comment>
<dbReference type="AlphaFoldDB" id="A0AAD5JW74"/>
<name>A0AAD5JW74_ACENE</name>
<feature type="region of interest" description="Disordered" evidence="1">
    <location>
        <begin position="201"/>
        <end position="221"/>
    </location>
</feature>
<dbReference type="Proteomes" id="UP001064489">
    <property type="component" value="Chromosome 9"/>
</dbReference>
<reference evidence="2" key="1">
    <citation type="journal article" date="2022" name="Plant J.">
        <title>Strategies of tolerance reflected in two North American maple genomes.</title>
        <authorList>
            <person name="McEvoy S.L."/>
            <person name="Sezen U.U."/>
            <person name="Trouern-Trend A."/>
            <person name="McMahon S.M."/>
            <person name="Schaberg P.G."/>
            <person name="Yang J."/>
            <person name="Wegrzyn J.L."/>
            <person name="Swenson N.G."/>
        </authorList>
    </citation>
    <scope>NUCLEOTIDE SEQUENCE</scope>
    <source>
        <strain evidence="2">91603</strain>
    </source>
</reference>
<protein>
    <recommendedName>
        <fullName evidence="4">UspA domain-containing protein</fullName>
    </recommendedName>
</protein>
<keyword evidence="3" id="KW-1185">Reference proteome</keyword>
<evidence type="ECO:0000313" key="2">
    <source>
        <dbReference type="EMBL" id="KAI9201709.1"/>
    </source>
</evidence>
<dbReference type="InterPro" id="IPR014729">
    <property type="entry name" value="Rossmann-like_a/b/a_fold"/>
</dbReference>
<proteinExistence type="predicted"/>
<evidence type="ECO:0000256" key="1">
    <source>
        <dbReference type="SAM" id="MobiDB-lite"/>
    </source>
</evidence>
<accession>A0AAD5JW74</accession>